<name>A0A3B4VMY9_SERDU</name>
<dbReference type="InterPro" id="IPR013783">
    <property type="entry name" value="Ig-like_fold"/>
</dbReference>
<reference evidence="6" key="2">
    <citation type="submission" date="2025-09" db="UniProtKB">
        <authorList>
            <consortium name="Ensembl"/>
        </authorList>
    </citation>
    <scope>IDENTIFICATION</scope>
</reference>
<dbReference type="InterPro" id="IPR050671">
    <property type="entry name" value="CD300_family_receptors"/>
</dbReference>
<dbReference type="InterPro" id="IPR013106">
    <property type="entry name" value="Ig_V-set"/>
</dbReference>
<keyword evidence="3" id="KW-0472">Membrane</keyword>
<dbReference type="PANTHER" id="PTHR11860:SF87">
    <property type="entry name" value="CMRF35-LIKE MOLECULE 8"/>
    <property type="match status" value="1"/>
</dbReference>
<dbReference type="SUPFAM" id="SSF48726">
    <property type="entry name" value="Immunoglobulin"/>
    <property type="match status" value="1"/>
</dbReference>
<organism evidence="6 7">
    <name type="scientific">Seriola dumerili</name>
    <name type="common">Greater amberjack</name>
    <name type="synonym">Caranx dumerili</name>
    <dbReference type="NCBI Taxonomy" id="41447"/>
    <lineage>
        <taxon>Eukaryota</taxon>
        <taxon>Metazoa</taxon>
        <taxon>Chordata</taxon>
        <taxon>Craniata</taxon>
        <taxon>Vertebrata</taxon>
        <taxon>Euteleostomi</taxon>
        <taxon>Actinopterygii</taxon>
        <taxon>Neopterygii</taxon>
        <taxon>Teleostei</taxon>
        <taxon>Neoteleostei</taxon>
        <taxon>Acanthomorphata</taxon>
        <taxon>Carangaria</taxon>
        <taxon>Carangiformes</taxon>
        <taxon>Carangidae</taxon>
        <taxon>Seriola</taxon>
    </lineage>
</organism>
<sequence>MLIIPNGISERGTLCGGNSGLVSAKPPIFTGPEGGSGTISCHLNVSGSSKFFCREECKEEDVLIRTDKVSAKSGRYSIRYKKKGSSGGSILSVTITNLTQSDSGRYRCGLGTSAVPDLFEDFEVRVSDGKTLQPFSTSVPSASTPTTTPTPTTTQSLSSSSGRSTPSPVFPETSNQPTAAGTHHGVVVSNIEAKMKNLNPFPKLYCFCLLLLFAFEEEHLK</sequence>
<dbReference type="Pfam" id="PF07686">
    <property type="entry name" value="V-set"/>
    <property type="match status" value="1"/>
</dbReference>
<feature type="domain" description="Immunoglobulin" evidence="5">
    <location>
        <begin position="26"/>
        <end position="127"/>
    </location>
</feature>
<evidence type="ECO:0000256" key="1">
    <source>
        <dbReference type="ARBA" id="ARBA00004370"/>
    </source>
</evidence>
<dbReference type="AlphaFoldDB" id="A0A3B4VMY9"/>
<dbReference type="GO" id="GO:0004888">
    <property type="term" value="F:transmembrane signaling receptor activity"/>
    <property type="evidence" value="ECO:0007669"/>
    <property type="project" value="TreeGrafter"/>
</dbReference>
<dbReference type="Proteomes" id="UP000261420">
    <property type="component" value="Unplaced"/>
</dbReference>
<dbReference type="PANTHER" id="PTHR11860">
    <property type="entry name" value="POLYMERIC-IMMUNOGLOBULIN RECEPTOR"/>
    <property type="match status" value="1"/>
</dbReference>
<evidence type="ECO:0000313" key="6">
    <source>
        <dbReference type="Ensembl" id="ENSSDUP00000032336.1"/>
    </source>
</evidence>
<evidence type="ECO:0000259" key="5">
    <source>
        <dbReference type="SMART" id="SM00409"/>
    </source>
</evidence>
<dbReference type="Gene3D" id="2.60.40.10">
    <property type="entry name" value="Immunoglobulins"/>
    <property type="match status" value="1"/>
</dbReference>
<evidence type="ECO:0000256" key="3">
    <source>
        <dbReference type="ARBA" id="ARBA00023136"/>
    </source>
</evidence>
<proteinExistence type="predicted"/>
<accession>A0A3B4VMY9</accession>
<evidence type="ECO:0000313" key="7">
    <source>
        <dbReference type="Proteomes" id="UP000261420"/>
    </source>
</evidence>
<feature type="region of interest" description="Disordered" evidence="4">
    <location>
        <begin position="133"/>
        <end position="181"/>
    </location>
</feature>
<keyword evidence="2" id="KW-0812">Transmembrane</keyword>
<comment type="subcellular location">
    <subcellularLocation>
        <location evidence="1">Membrane</location>
    </subcellularLocation>
</comment>
<dbReference type="Ensembl" id="ENSSDUT00000032891.1">
    <property type="protein sequence ID" value="ENSSDUP00000032336.1"/>
    <property type="gene ID" value="ENSSDUG00000023229.1"/>
</dbReference>
<dbReference type="GO" id="GO:0005886">
    <property type="term" value="C:plasma membrane"/>
    <property type="evidence" value="ECO:0007669"/>
    <property type="project" value="TreeGrafter"/>
</dbReference>
<dbReference type="InterPro" id="IPR036179">
    <property type="entry name" value="Ig-like_dom_sf"/>
</dbReference>
<evidence type="ECO:0000256" key="2">
    <source>
        <dbReference type="ARBA" id="ARBA00022692"/>
    </source>
</evidence>
<protein>
    <recommendedName>
        <fullName evidence="5">Immunoglobulin domain-containing protein</fullName>
    </recommendedName>
</protein>
<dbReference type="InterPro" id="IPR003599">
    <property type="entry name" value="Ig_sub"/>
</dbReference>
<dbReference type="OMA" id="GTISCHL"/>
<reference evidence="6" key="1">
    <citation type="submission" date="2025-08" db="UniProtKB">
        <authorList>
            <consortium name="Ensembl"/>
        </authorList>
    </citation>
    <scope>IDENTIFICATION</scope>
</reference>
<dbReference type="GeneTree" id="ENSGT01120000272041"/>
<feature type="compositionally biased region" description="Low complexity" evidence="4">
    <location>
        <begin position="134"/>
        <end position="167"/>
    </location>
</feature>
<dbReference type="SMART" id="SM00409">
    <property type="entry name" value="IG"/>
    <property type="match status" value="1"/>
</dbReference>
<keyword evidence="7" id="KW-1185">Reference proteome</keyword>
<evidence type="ECO:0000256" key="4">
    <source>
        <dbReference type="SAM" id="MobiDB-lite"/>
    </source>
</evidence>